<reference evidence="1" key="1">
    <citation type="submission" date="2019-08" db="EMBL/GenBank/DDBJ databases">
        <authorList>
            <person name="Kucharzyk K."/>
            <person name="Murdoch R.W."/>
            <person name="Higgins S."/>
            <person name="Loffler F."/>
        </authorList>
    </citation>
    <scope>NUCLEOTIDE SEQUENCE</scope>
</reference>
<protein>
    <submittedName>
        <fullName evidence="1">Uncharacterized protein</fullName>
    </submittedName>
</protein>
<comment type="caution">
    <text evidence="1">The sequence shown here is derived from an EMBL/GenBank/DDBJ whole genome shotgun (WGS) entry which is preliminary data.</text>
</comment>
<accession>A0A645GWL6</accession>
<organism evidence="1">
    <name type="scientific">bioreactor metagenome</name>
    <dbReference type="NCBI Taxonomy" id="1076179"/>
    <lineage>
        <taxon>unclassified sequences</taxon>
        <taxon>metagenomes</taxon>
        <taxon>ecological metagenomes</taxon>
    </lineage>
</organism>
<dbReference type="AlphaFoldDB" id="A0A645GWL6"/>
<proteinExistence type="predicted"/>
<gene>
    <name evidence="1" type="ORF">SDC9_178127</name>
</gene>
<evidence type="ECO:0000313" key="1">
    <source>
        <dbReference type="EMBL" id="MPN30656.1"/>
    </source>
</evidence>
<sequence>MFDTSVKVGDDGFDFLAVFDCDYCVRSHVFASVSMFVLGLESGVAPFPLTVTTLPWIPLIASNL</sequence>
<name>A0A645GWL6_9ZZZZ</name>
<dbReference type="EMBL" id="VSSQ01081852">
    <property type="protein sequence ID" value="MPN30656.1"/>
    <property type="molecule type" value="Genomic_DNA"/>
</dbReference>